<gene>
    <name evidence="9" type="primary">relA</name>
    <name evidence="9" type="ORF">APU01nite_12590</name>
    <name evidence="10" type="ORF">SAMN04488100_11012</name>
</gene>
<dbReference type="Gene3D" id="3.30.460.10">
    <property type="entry name" value="Beta Polymerase, domain 2"/>
    <property type="match status" value="1"/>
</dbReference>
<evidence type="ECO:0000256" key="1">
    <source>
        <dbReference type="ARBA" id="ARBA00004976"/>
    </source>
</evidence>
<dbReference type="UniPathway" id="UPA00908">
    <property type="reaction ID" value="UER00884"/>
</dbReference>
<keyword evidence="12" id="KW-1185">Reference proteome</keyword>
<feature type="domain" description="RelA/SpoT" evidence="8">
    <location>
        <begin position="44"/>
        <end position="165"/>
    </location>
</feature>
<evidence type="ECO:0000256" key="4">
    <source>
        <dbReference type="ARBA" id="ARBA00022679"/>
    </source>
</evidence>
<dbReference type="Pfam" id="PF04607">
    <property type="entry name" value="RelA_SpoT"/>
    <property type="match status" value="1"/>
</dbReference>
<dbReference type="Proteomes" id="UP000321425">
    <property type="component" value="Unassembled WGS sequence"/>
</dbReference>
<keyword evidence="5" id="KW-0547">Nucleotide-binding</keyword>
<dbReference type="OrthoDB" id="9789634at2"/>
<sequence>MNRDWELFLLPYRQTVDELKVKLRGLRGMYQLRKEHGPIEFVTGRVKPIKSIIMKSRTRGISLDKLETDMEDLAGIRIMCPFVEDIHDVVSMLKNRNDLTVVYEKDYVTNKKDSGYRSYHLICEYPVQLIDEVKVVLVEIQIRTLAMNFWASIEHSLNYKYQGEFPEEINTRLQKAAESAFQLDEEMSTIREEIKEIQKNFRYSQE</sequence>
<dbReference type="SUPFAM" id="SSF81301">
    <property type="entry name" value="Nucleotidyltransferase"/>
    <property type="match status" value="1"/>
</dbReference>
<dbReference type="GO" id="GO:0015970">
    <property type="term" value="P:guanosine tetraphosphate biosynthetic process"/>
    <property type="evidence" value="ECO:0007669"/>
    <property type="project" value="UniProtKB-UniPathway"/>
</dbReference>
<evidence type="ECO:0000259" key="8">
    <source>
        <dbReference type="SMART" id="SM00954"/>
    </source>
</evidence>
<dbReference type="CDD" id="cd05399">
    <property type="entry name" value="NT_Rel-Spo_like"/>
    <property type="match status" value="1"/>
</dbReference>
<dbReference type="SMART" id="SM00954">
    <property type="entry name" value="RelA_SpoT"/>
    <property type="match status" value="1"/>
</dbReference>
<evidence type="ECO:0000313" key="12">
    <source>
        <dbReference type="Proteomes" id="UP000321425"/>
    </source>
</evidence>
<evidence type="ECO:0000313" key="9">
    <source>
        <dbReference type="EMBL" id="GEK89220.1"/>
    </source>
</evidence>
<evidence type="ECO:0000256" key="2">
    <source>
        <dbReference type="ARBA" id="ARBA00007476"/>
    </source>
</evidence>
<organism evidence="10 11">
    <name type="scientific">Alkalibacterium putridalgicola</name>
    <dbReference type="NCBI Taxonomy" id="426703"/>
    <lineage>
        <taxon>Bacteria</taxon>
        <taxon>Bacillati</taxon>
        <taxon>Bacillota</taxon>
        <taxon>Bacilli</taxon>
        <taxon>Lactobacillales</taxon>
        <taxon>Carnobacteriaceae</taxon>
        <taxon>Alkalibacterium</taxon>
    </lineage>
</organism>
<proteinExistence type="inferred from homology"/>
<evidence type="ECO:0000256" key="6">
    <source>
        <dbReference type="ARBA" id="ARBA00022777"/>
    </source>
</evidence>
<keyword evidence="6 10" id="KW-0418">Kinase</keyword>
<dbReference type="STRING" id="426703.SAMN04488100_11012"/>
<evidence type="ECO:0000256" key="5">
    <source>
        <dbReference type="ARBA" id="ARBA00022741"/>
    </source>
</evidence>
<dbReference type="PANTHER" id="PTHR47837">
    <property type="entry name" value="GTP PYROPHOSPHOKINASE YJBM"/>
    <property type="match status" value="1"/>
</dbReference>
<dbReference type="AlphaFoldDB" id="A0A1H7SXW0"/>
<dbReference type="GO" id="GO:0016301">
    <property type="term" value="F:kinase activity"/>
    <property type="evidence" value="ECO:0007669"/>
    <property type="project" value="UniProtKB-KW"/>
</dbReference>
<dbReference type="InterPro" id="IPR007685">
    <property type="entry name" value="RelA_SpoT"/>
</dbReference>
<dbReference type="InterPro" id="IPR043519">
    <property type="entry name" value="NT_sf"/>
</dbReference>
<dbReference type="PANTHER" id="PTHR47837:SF1">
    <property type="entry name" value="GTP PYROPHOSPHOKINASE YJBM"/>
    <property type="match status" value="1"/>
</dbReference>
<dbReference type="FunFam" id="3.30.460.10:FF:000012">
    <property type="entry name" value="GTP pyrophosphokinase YjbM"/>
    <property type="match status" value="1"/>
</dbReference>
<name>A0A1H7SXW0_9LACT</name>
<dbReference type="EMBL" id="FOBL01000010">
    <property type="protein sequence ID" value="SEL76876.1"/>
    <property type="molecule type" value="Genomic_DNA"/>
</dbReference>
<dbReference type="InterPro" id="IPR052366">
    <property type="entry name" value="GTP_Pyrophosphokinase"/>
</dbReference>
<evidence type="ECO:0000313" key="10">
    <source>
        <dbReference type="EMBL" id="SEL76876.1"/>
    </source>
</evidence>
<reference evidence="9 12" key="2">
    <citation type="submission" date="2019-07" db="EMBL/GenBank/DDBJ databases">
        <title>Whole genome shotgun sequence of Alkalibacterium putridalgicola NBRC 103243.</title>
        <authorList>
            <person name="Hosoyama A."/>
            <person name="Uohara A."/>
            <person name="Ohji S."/>
            <person name="Ichikawa N."/>
        </authorList>
    </citation>
    <scope>NUCLEOTIDE SEQUENCE [LARGE SCALE GENOMIC DNA]</scope>
    <source>
        <strain evidence="9 12">NBRC 103243</strain>
    </source>
</reference>
<evidence type="ECO:0000313" key="11">
    <source>
        <dbReference type="Proteomes" id="UP000198548"/>
    </source>
</evidence>
<keyword evidence="7" id="KW-0067">ATP-binding</keyword>
<dbReference type="Gene3D" id="1.10.287.860">
    <property type="entry name" value="Nucleotidyltransferase"/>
    <property type="match status" value="1"/>
</dbReference>
<keyword evidence="4" id="KW-0808">Transferase</keyword>
<dbReference type="Proteomes" id="UP000198548">
    <property type="component" value="Unassembled WGS sequence"/>
</dbReference>
<accession>A0A1H7SXW0</accession>
<dbReference type="RefSeq" id="WP_091487625.1">
    <property type="nucleotide sequence ID" value="NZ_BJUX01000012.1"/>
</dbReference>
<evidence type="ECO:0000256" key="7">
    <source>
        <dbReference type="ARBA" id="ARBA00022840"/>
    </source>
</evidence>
<comment type="pathway">
    <text evidence="1">Purine metabolism; ppGpp biosynthesis; ppGpp from GTP: step 1/2.</text>
</comment>
<dbReference type="GO" id="GO:0005524">
    <property type="term" value="F:ATP binding"/>
    <property type="evidence" value="ECO:0007669"/>
    <property type="project" value="UniProtKB-KW"/>
</dbReference>
<comment type="subunit">
    <text evidence="3">Homotetramer.</text>
</comment>
<protein>
    <submittedName>
        <fullName evidence="9 10">GTP pyrophosphokinase</fullName>
    </submittedName>
</protein>
<dbReference type="EMBL" id="BJUX01000012">
    <property type="protein sequence ID" value="GEK89220.1"/>
    <property type="molecule type" value="Genomic_DNA"/>
</dbReference>
<evidence type="ECO:0000256" key="3">
    <source>
        <dbReference type="ARBA" id="ARBA00011881"/>
    </source>
</evidence>
<comment type="similarity">
    <text evidence="2">Belongs to the RelA/SpoT family.</text>
</comment>
<reference evidence="10 11" key="1">
    <citation type="submission" date="2016-10" db="EMBL/GenBank/DDBJ databases">
        <authorList>
            <person name="de Groot N.N."/>
        </authorList>
    </citation>
    <scope>NUCLEOTIDE SEQUENCE [LARGE SCALE GENOMIC DNA]</scope>
    <source>
        <strain evidence="10 11">DSM 19182</strain>
    </source>
</reference>